<proteinExistence type="predicted"/>
<evidence type="ECO:0000313" key="3">
    <source>
        <dbReference type="Proteomes" id="UP000772618"/>
    </source>
</evidence>
<sequence>MKKLIIAPGLAALVFVLIGADIPKNESAQNASNASVVKKKCVGYTIIEFGKGVDCNGDTVKLVKVNNGGQVLAQ</sequence>
<protein>
    <submittedName>
        <fullName evidence="2">Uncharacterized protein</fullName>
    </submittedName>
</protein>
<name>A0ABS5VKF5_9BACT</name>
<evidence type="ECO:0000256" key="1">
    <source>
        <dbReference type="SAM" id="SignalP"/>
    </source>
</evidence>
<comment type="caution">
    <text evidence="2">The sequence shown here is derived from an EMBL/GenBank/DDBJ whole genome shotgun (WGS) entry which is preliminary data.</text>
</comment>
<accession>A0ABS5VKF5</accession>
<keyword evidence="3" id="KW-1185">Reference proteome</keyword>
<evidence type="ECO:0000313" key="2">
    <source>
        <dbReference type="EMBL" id="MBT1701925.1"/>
    </source>
</evidence>
<dbReference type="EMBL" id="JAHESD010000002">
    <property type="protein sequence ID" value="MBT1701925.1"/>
    <property type="molecule type" value="Genomic_DNA"/>
</dbReference>
<feature type="chain" id="PRO_5046739371" evidence="1">
    <location>
        <begin position="20"/>
        <end position="74"/>
    </location>
</feature>
<keyword evidence="1" id="KW-0732">Signal</keyword>
<dbReference type="Proteomes" id="UP000772618">
    <property type="component" value="Unassembled WGS sequence"/>
</dbReference>
<dbReference type="RefSeq" id="WP_254151621.1">
    <property type="nucleotide sequence ID" value="NZ_JAHESD010000002.1"/>
</dbReference>
<organism evidence="2 3">
    <name type="scientific">Chryseosolibacter indicus</name>
    <dbReference type="NCBI Taxonomy" id="2782351"/>
    <lineage>
        <taxon>Bacteria</taxon>
        <taxon>Pseudomonadati</taxon>
        <taxon>Bacteroidota</taxon>
        <taxon>Cytophagia</taxon>
        <taxon>Cytophagales</taxon>
        <taxon>Chryseotaleaceae</taxon>
        <taxon>Chryseosolibacter</taxon>
    </lineage>
</organism>
<reference evidence="2 3" key="1">
    <citation type="submission" date="2021-05" db="EMBL/GenBank/DDBJ databases">
        <title>A Polyphasic approach of four new species of the genus Ohtaekwangia: Ohtaekwangia histidinii sp. nov., Ohtaekwangia cretensis sp. nov., Ohtaekwangia indiensis sp. nov., Ohtaekwangia reichenbachii sp. nov. from diverse environment.</title>
        <authorList>
            <person name="Octaviana S."/>
        </authorList>
    </citation>
    <scope>NUCLEOTIDE SEQUENCE [LARGE SCALE GENOMIC DNA]</scope>
    <source>
        <strain evidence="2 3">PWU20</strain>
    </source>
</reference>
<gene>
    <name evidence="2" type="ORF">KK060_01460</name>
</gene>
<feature type="signal peptide" evidence="1">
    <location>
        <begin position="1"/>
        <end position="19"/>
    </location>
</feature>